<feature type="region of interest" description="Disordered" evidence="1">
    <location>
        <begin position="1"/>
        <end position="105"/>
    </location>
</feature>
<evidence type="ECO:0000256" key="1">
    <source>
        <dbReference type="SAM" id="MobiDB-lite"/>
    </source>
</evidence>
<name>A0A918LEW0_STRGD</name>
<evidence type="ECO:0000313" key="2">
    <source>
        <dbReference type="EMBL" id="GGS38979.1"/>
    </source>
</evidence>
<organism evidence="2 3">
    <name type="scientific">Streptomyces griseoviridis</name>
    <dbReference type="NCBI Taxonomy" id="45398"/>
    <lineage>
        <taxon>Bacteria</taxon>
        <taxon>Bacillati</taxon>
        <taxon>Actinomycetota</taxon>
        <taxon>Actinomycetes</taxon>
        <taxon>Kitasatosporales</taxon>
        <taxon>Streptomycetaceae</taxon>
        <taxon>Streptomyces</taxon>
    </lineage>
</organism>
<reference evidence="2" key="2">
    <citation type="submission" date="2020-09" db="EMBL/GenBank/DDBJ databases">
        <authorList>
            <person name="Sun Q."/>
            <person name="Ohkuma M."/>
        </authorList>
    </citation>
    <scope>NUCLEOTIDE SEQUENCE</scope>
    <source>
        <strain evidence="2">JCM 4234</strain>
    </source>
</reference>
<protein>
    <submittedName>
        <fullName evidence="2">Uncharacterized protein</fullName>
    </submittedName>
</protein>
<dbReference type="EMBL" id="BMSL01000006">
    <property type="protein sequence ID" value="GGS38979.1"/>
    <property type="molecule type" value="Genomic_DNA"/>
</dbReference>
<comment type="caution">
    <text evidence="2">The sequence shown here is derived from an EMBL/GenBank/DDBJ whole genome shotgun (WGS) entry which is preliminary data.</text>
</comment>
<reference evidence="2" key="1">
    <citation type="journal article" date="2014" name="Int. J. Syst. Evol. Microbiol.">
        <title>Complete genome sequence of Corynebacterium casei LMG S-19264T (=DSM 44701T), isolated from a smear-ripened cheese.</title>
        <authorList>
            <consortium name="US DOE Joint Genome Institute (JGI-PGF)"/>
            <person name="Walter F."/>
            <person name="Albersmeier A."/>
            <person name="Kalinowski J."/>
            <person name="Ruckert C."/>
        </authorList>
    </citation>
    <scope>NUCLEOTIDE SEQUENCE</scope>
    <source>
        <strain evidence="2">JCM 4234</strain>
    </source>
</reference>
<dbReference type="AlphaFoldDB" id="A0A918LEW0"/>
<sequence length="105" mass="10455">MSGAAGLLPRPTAAVTRRAEWPTPPYRGCDAPGGAGRPCPTAGNRAAKGDGGPCPSEAESLGEGGRGGTPFASARATPPPQPRPRSLHDVGPRHAPASATAPVTR</sequence>
<gene>
    <name evidence="2" type="ORF">GCM10010238_30600</name>
</gene>
<proteinExistence type="predicted"/>
<keyword evidence="3" id="KW-1185">Reference proteome</keyword>
<accession>A0A918LEW0</accession>
<evidence type="ECO:0000313" key="3">
    <source>
        <dbReference type="Proteomes" id="UP000653493"/>
    </source>
</evidence>
<dbReference type="Proteomes" id="UP000653493">
    <property type="component" value="Unassembled WGS sequence"/>
</dbReference>